<dbReference type="InterPro" id="IPR036322">
    <property type="entry name" value="WD40_repeat_dom_sf"/>
</dbReference>
<accession>A0ABR2K7Z0</accession>
<proteinExistence type="predicted"/>
<name>A0ABR2K7Z0_9EUKA</name>
<dbReference type="EMBL" id="JAPFFF010000006">
    <property type="protein sequence ID" value="KAK8887257.1"/>
    <property type="molecule type" value="Genomic_DNA"/>
</dbReference>
<dbReference type="SMART" id="SM00320">
    <property type="entry name" value="WD40"/>
    <property type="match status" value="4"/>
</dbReference>
<dbReference type="InterPro" id="IPR001680">
    <property type="entry name" value="WD40_rpt"/>
</dbReference>
<feature type="repeat" description="WD" evidence="3">
    <location>
        <begin position="188"/>
        <end position="219"/>
    </location>
</feature>
<sequence length="978" mass="109810">MNNDSIKRELAILLAHFIRNKQPDVYEKLVAFCDKNKLYPPSCTSVEDALDLRFKNFPPNQFYNFIKSLLPKDDYPSIFRRIQPFRTPVPTLPFKTINRIKRIFGHYEAIYCLAMDPLGRILATGADDNKIRLWTLPDLDPICTLSGHENCITNVCFNPLCTYLLSSSHDKTIRLWSLIDGSCAATLVDFTSNIVHSAVFSPSGSMIAAACEDGTIPVWVTCDALQSSGPCRVITTIGKGPAAWVAFSPGGEFLSYTCEPSVVVVIALKTMTIFQLELHTSLVGLTTFSSSYFISGSPSEYAPHLITASNEEGVACVWEMENFKYSKKYVFKQTGAARRPTKIHQLALDADEHLLVLAKSNGVYICDTYTGETYGKLPDCNAFDDCTCIAANPVYREVFFFGNSSGFVAIADVKRNEILTEMKCAEDTGFLDATWSKDGQWIYACDSLGSISTFCTFGPNDSLRKAFPDFFIGEFFEDEKNPGVFLNRKGVKLKKEDQPRKHDIRNMNLRLMTLQAPVLKNCAIELSLIQKMTAPDRQTISTSTSNIIGPPPLHVHISIEYPVNPKGGSIVSDNESSSSEYSDEDEIDENEQQPHQEIQENNDNDNEKLSMKKKKKVKIKSIAPQQIQSDTDDYLFIDQSDFDNSFFKSANNNGDQFEIEEKTSIVLSEDVARGYWPDYACAIACDDNIFIPQVGDEVVLIWSAYLKYLSNLEDDDEIKSQTTMKRPDKMTEISRCVIQQYTAHDYGLELKMSSANLAGLTTIHFPIPEEVTFLIPLNKFKFAKKIGKSLKINDKVVVPFVSEDGGISPYTGHITEISPKLKNAPFESIKVDWGNGEISNISPWEIVSLNDEEKKYVDTSLCVEGIEAGMIAAVDSLLANNKFKLFYSVPDPNVIKDYETIVSCPMSLRFLRERLESGYYRSTEAIHFDIQLIYSNAVLYNDPTSSIVALAKEIQDNLKSSLNILSKQYRDRRQVKSK</sequence>
<dbReference type="InterPro" id="IPR036427">
    <property type="entry name" value="Bromodomain-like_sf"/>
</dbReference>
<protein>
    <recommendedName>
        <fullName evidence="5">Bromo domain-containing protein</fullName>
    </recommendedName>
</protein>
<dbReference type="Gene3D" id="1.20.920.10">
    <property type="entry name" value="Bromodomain-like"/>
    <property type="match status" value="1"/>
</dbReference>
<dbReference type="InterPro" id="IPR001487">
    <property type="entry name" value="Bromodomain"/>
</dbReference>
<dbReference type="SUPFAM" id="SSF50978">
    <property type="entry name" value="WD40 repeat-like"/>
    <property type="match status" value="1"/>
</dbReference>
<reference evidence="6 7" key="1">
    <citation type="submission" date="2024-04" db="EMBL/GenBank/DDBJ databases">
        <title>Tritrichomonas musculus Genome.</title>
        <authorList>
            <person name="Alves-Ferreira E."/>
            <person name="Grigg M."/>
            <person name="Lorenzi H."/>
            <person name="Galac M."/>
        </authorList>
    </citation>
    <scope>NUCLEOTIDE SEQUENCE [LARGE SCALE GENOMIC DNA]</scope>
    <source>
        <strain evidence="6 7">EAF2021</strain>
    </source>
</reference>
<dbReference type="Pfam" id="PF00400">
    <property type="entry name" value="WD40"/>
    <property type="match status" value="3"/>
</dbReference>
<dbReference type="PROSITE" id="PS50082">
    <property type="entry name" value="WD_REPEATS_2"/>
    <property type="match status" value="3"/>
</dbReference>
<feature type="region of interest" description="Disordered" evidence="4">
    <location>
        <begin position="566"/>
        <end position="610"/>
    </location>
</feature>
<evidence type="ECO:0000313" key="7">
    <source>
        <dbReference type="Proteomes" id="UP001470230"/>
    </source>
</evidence>
<dbReference type="SMART" id="SM00297">
    <property type="entry name" value="BROMO"/>
    <property type="match status" value="1"/>
</dbReference>
<feature type="compositionally biased region" description="Acidic residues" evidence="4">
    <location>
        <begin position="581"/>
        <end position="591"/>
    </location>
</feature>
<dbReference type="PANTHER" id="PTHR16266:SF17">
    <property type="entry name" value="BRWD3"/>
    <property type="match status" value="1"/>
</dbReference>
<dbReference type="PRINTS" id="PR00503">
    <property type="entry name" value="BROMODOMAIN"/>
</dbReference>
<dbReference type="PROSITE" id="PS50294">
    <property type="entry name" value="WD_REPEATS_REGION"/>
    <property type="match status" value="2"/>
</dbReference>
<keyword evidence="3" id="KW-0853">WD repeat</keyword>
<dbReference type="InterPro" id="IPR015943">
    <property type="entry name" value="WD40/YVTN_repeat-like_dom_sf"/>
</dbReference>
<comment type="caution">
    <text evidence="6">The sequence shown here is derived from an EMBL/GenBank/DDBJ whole genome shotgun (WGS) entry which is preliminary data.</text>
</comment>
<keyword evidence="1 2" id="KW-0103">Bromodomain</keyword>
<dbReference type="PROSITE" id="PS50014">
    <property type="entry name" value="BROMODOMAIN_2"/>
    <property type="match status" value="1"/>
</dbReference>
<dbReference type="SUPFAM" id="SSF47370">
    <property type="entry name" value="Bromodomain"/>
    <property type="match status" value="1"/>
</dbReference>
<evidence type="ECO:0000259" key="5">
    <source>
        <dbReference type="PROSITE" id="PS50014"/>
    </source>
</evidence>
<evidence type="ECO:0000256" key="2">
    <source>
        <dbReference type="PROSITE-ProRule" id="PRU00035"/>
    </source>
</evidence>
<feature type="repeat" description="WD" evidence="3">
    <location>
        <begin position="103"/>
        <end position="136"/>
    </location>
</feature>
<feature type="repeat" description="WD" evidence="3">
    <location>
        <begin position="145"/>
        <end position="186"/>
    </location>
</feature>
<dbReference type="Gene3D" id="2.130.10.10">
    <property type="entry name" value="YVTN repeat-like/Quinoprotein amine dehydrogenase"/>
    <property type="match status" value="2"/>
</dbReference>
<evidence type="ECO:0000313" key="6">
    <source>
        <dbReference type="EMBL" id="KAK8887257.1"/>
    </source>
</evidence>
<keyword evidence="7" id="KW-1185">Reference proteome</keyword>
<evidence type="ECO:0000256" key="1">
    <source>
        <dbReference type="ARBA" id="ARBA00023117"/>
    </source>
</evidence>
<dbReference type="Pfam" id="PF00439">
    <property type="entry name" value="Bromodomain"/>
    <property type="match status" value="1"/>
</dbReference>
<evidence type="ECO:0000256" key="4">
    <source>
        <dbReference type="SAM" id="MobiDB-lite"/>
    </source>
</evidence>
<dbReference type="Proteomes" id="UP001470230">
    <property type="component" value="Unassembled WGS sequence"/>
</dbReference>
<evidence type="ECO:0000256" key="3">
    <source>
        <dbReference type="PROSITE-ProRule" id="PRU00221"/>
    </source>
</evidence>
<organism evidence="6 7">
    <name type="scientific">Tritrichomonas musculus</name>
    <dbReference type="NCBI Taxonomy" id="1915356"/>
    <lineage>
        <taxon>Eukaryota</taxon>
        <taxon>Metamonada</taxon>
        <taxon>Parabasalia</taxon>
        <taxon>Tritrichomonadida</taxon>
        <taxon>Tritrichomonadidae</taxon>
        <taxon>Tritrichomonas</taxon>
    </lineage>
</organism>
<feature type="domain" description="Bromo" evidence="5">
    <location>
        <begin position="886"/>
        <end position="948"/>
    </location>
</feature>
<gene>
    <name evidence="6" type="ORF">M9Y10_038295</name>
</gene>
<dbReference type="PANTHER" id="PTHR16266">
    <property type="entry name" value="WD REPEAT DOMAIN 9"/>
    <property type="match status" value="1"/>
</dbReference>
<dbReference type="InterPro" id="IPR052060">
    <property type="entry name" value="Bromo_WD_repeat"/>
</dbReference>